<dbReference type="SUPFAM" id="SSF68912">
    <property type="entry name" value="Rho N-terminal domain-like"/>
    <property type="match status" value="1"/>
</dbReference>
<dbReference type="InterPro" id="IPR027926">
    <property type="entry name" value="YqbF_N"/>
</dbReference>
<evidence type="ECO:0000259" key="1">
    <source>
        <dbReference type="Pfam" id="PF14553"/>
    </source>
</evidence>
<gene>
    <name evidence="3" type="ORF">NDM98_00180</name>
</gene>
<evidence type="ECO:0000313" key="3">
    <source>
        <dbReference type="EMBL" id="MCM2674088.1"/>
    </source>
</evidence>
<feature type="domain" description="YqbF C-terminal" evidence="2">
    <location>
        <begin position="76"/>
        <end position="113"/>
    </location>
</feature>
<dbReference type="RefSeq" id="WP_251603010.1">
    <property type="nucleotide sequence ID" value="NZ_JAMQJY010000001.1"/>
</dbReference>
<name>A0ABT0XDV7_9BACI</name>
<feature type="domain" description="Uncharacterised protein YqbF N-terminal" evidence="1">
    <location>
        <begin position="9"/>
        <end position="48"/>
    </location>
</feature>
<keyword evidence="4" id="KW-1185">Reference proteome</keyword>
<dbReference type="InterPro" id="IPR036840">
    <property type="entry name" value="YqbF_dom_sf"/>
</dbReference>
<dbReference type="EMBL" id="JAMQJY010000001">
    <property type="protein sequence ID" value="MCM2674088.1"/>
    <property type="molecule type" value="Genomic_DNA"/>
</dbReference>
<protein>
    <recommendedName>
        <fullName evidence="5">Phage protein</fullName>
    </recommendedName>
</protein>
<organism evidence="3 4">
    <name type="scientific">Alkalicoccobacillus plakortidis</name>
    <dbReference type="NCBI Taxonomy" id="444060"/>
    <lineage>
        <taxon>Bacteria</taxon>
        <taxon>Bacillati</taxon>
        <taxon>Bacillota</taxon>
        <taxon>Bacilli</taxon>
        <taxon>Bacillales</taxon>
        <taxon>Bacillaceae</taxon>
        <taxon>Alkalicoccobacillus</taxon>
    </lineage>
</organism>
<dbReference type="InterPro" id="IPR036269">
    <property type="entry name" value="Rho_N_sf"/>
</dbReference>
<sequence>MYKVTLKPKKGKSYDVGGTIFKAAVPRTVSEKLGEYLKNNDSFEVVQQLGESEDDFVNHEVIEPEEQEKLAKIYSEKELEKLSKSEQEDIIFMLAGDASTVKNGPERIALILQLQEEVTKPEGE</sequence>
<dbReference type="Pfam" id="PF21488">
    <property type="entry name" value="YqbF_HeH"/>
    <property type="match status" value="1"/>
</dbReference>
<dbReference type="Gene3D" id="3.40.5.20">
    <property type="entry name" value="YqbF domain"/>
    <property type="match status" value="1"/>
</dbReference>
<dbReference type="SUPFAM" id="SSF160059">
    <property type="entry name" value="PriA/YqbF domain"/>
    <property type="match status" value="1"/>
</dbReference>
<accession>A0ABT0XDV7</accession>
<dbReference type="Proteomes" id="UP001203665">
    <property type="component" value="Unassembled WGS sequence"/>
</dbReference>
<reference evidence="3" key="1">
    <citation type="submission" date="2022-06" db="EMBL/GenBank/DDBJ databases">
        <title>Alkalicoccobacillus porphyridii sp. nov., isolated from a marine red alga, Porphyridium purpureum and reclassification of Shouchella plakortidis and Shouchella gibsonii as Alkalicoccobacillus plakortidis comb. nov. and Alkalicoccobacillus gibsonii comb. nov.</title>
        <authorList>
            <person name="Kim K.H."/>
            <person name="Lee J.K."/>
            <person name="Han D.M."/>
            <person name="Baek J.H."/>
            <person name="Jeon C.O."/>
        </authorList>
    </citation>
    <scope>NUCLEOTIDE SEQUENCE</scope>
    <source>
        <strain evidence="3">DSM 19153</strain>
    </source>
</reference>
<evidence type="ECO:0000259" key="2">
    <source>
        <dbReference type="Pfam" id="PF21488"/>
    </source>
</evidence>
<proteinExistence type="predicted"/>
<dbReference type="Pfam" id="PF14553">
    <property type="entry name" value="YqbF"/>
    <property type="match status" value="1"/>
</dbReference>
<comment type="caution">
    <text evidence="3">The sequence shown here is derived from an EMBL/GenBank/DDBJ whole genome shotgun (WGS) entry which is preliminary data.</text>
</comment>
<dbReference type="InterPro" id="IPR048424">
    <property type="entry name" value="YqbF_HeH"/>
</dbReference>
<dbReference type="Gene3D" id="1.10.720.10">
    <property type="match status" value="1"/>
</dbReference>
<evidence type="ECO:0008006" key="5">
    <source>
        <dbReference type="Google" id="ProtNLM"/>
    </source>
</evidence>
<evidence type="ECO:0000313" key="4">
    <source>
        <dbReference type="Proteomes" id="UP001203665"/>
    </source>
</evidence>